<feature type="transmembrane region" description="Helical" evidence="1">
    <location>
        <begin position="16"/>
        <end position="34"/>
    </location>
</feature>
<keyword evidence="3" id="KW-0808">Transferase</keyword>
<dbReference type="AlphaFoldDB" id="A0A5C6D4K7"/>
<dbReference type="InterPro" id="IPR002656">
    <property type="entry name" value="Acyl_transf_3_dom"/>
</dbReference>
<accession>A0A5C6D4K7</accession>
<evidence type="ECO:0000313" key="3">
    <source>
        <dbReference type="EMBL" id="TWU31750.1"/>
    </source>
</evidence>
<sequence>MRTDSNEIRFHSLDALRAYAMLLGIFFHAAWFFVPHYYGTTRTDVSANNGFHFFFYWTHLFRMQIFFLIAGFFARLVFKKRGRVGFTLHRLQRIALPFAAGWIVMYPLFTFLYLWGGIESGRILNREPFWSLWAQHVREWELNWFVLTHLWFLYYLLLLYAMVLALEALLAGVVDRHGKIRDWLNRQFQNVIQSRWNMAMLAIPLWVTLWWNDNLFGITTPSASLVPMWSVLAAYSLFFLVGWLLNASPELLRVFDSRWASKLALGTLLSIPLFLYFNDKITHGQANSLYPMMWPDELQDYSSFRDQLLSAEELPSSDVHARIWGSLSPEYQRFLKEHDTTTLDEHAGLVSYLNRHVILEADLSNSTVKHEGDTPDSEVDDQGMANRAILESAFPSGVITQNFFGRPESKRERFLFLGAYALSTWLLIFGFVGLSNRLFANPSPTVRYVADSSYWLYIIHLPILFQINILVADEPWHWLPKFVLYNVVAFAIMLPSYHWLVRSTWIGKILNGRRYP</sequence>
<dbReference type="Pfam" id="PF01757">
    <property type="entry name" value="Acyl_transf_3"/>
    <property type="match status" value="1"/>
</dbReference>
<feature type="transmembrane region" description="Helical" evidence="1">
    <location>
        <begin position="454"/>
        <end position="471"/>
    </location>
</feature>
<dbReference type="InterPro" id="IPR050623">
    <property type="entry name" value="Glucan_succinyl_AcylTrfase"/>
</dbReference>
<evidence type="ECO:0000259" key="2">
    <source>
        <dbReference type="Pfam" id="PF01757"/>
    </source>
</evidence>
<name>A0A5C6D4K7_9BACT</name>
<dbReference type="Proteomes" id="UP000319143">
    <property type="component" value="Unassembled WGS sequence"/>
</dbReference>
<feature type="transmembrane region" description="Helical" evidence="1">
    <location>
        <begin position="195"/>
        <end position="212"/>
    </location>
</feature>
<protein>
    <submittedName>
        <fullName evidence="3">Glucans biosynthesis protein C</fullName>
        <ecNumber evidence="3">2.1.-.-</ecNumber>
    </submittedName>
</protein>
<feature type="transmembrane region" description="Helical" evidence="1">
    <location>
        <begin position="483"/>
        <end position="500"/>
    </location>
</feature>
<keyword evidence="1" id="KW-0472">Membrane</keyword>
<feature type="transmembrane region" description="Helical" evidence="1">
    <location>
        <begin position="152"/>
        <end position="174"/>
    </location>
</feature>
<proteinExistence type="predicted"/>
<evidence type="ECO:0000256" key="1">
    <source>
        <dbReference type="SAM" id="Phobius"/>
    </source>
</evidence>
<dbReference type="PANTHER" id="PTHR36927">
    <property type="entry name" value="BLR4337 PROTEIN"/>
    <property type="match status" value="1"/>
</dbReference>
<keyword evidence="4" id="KW-1185">Reference proteome</keyword>
<feature type="domain" description="Acyltransferase 3" evidence="2">
    <location>
        <begin position="11"/>
        <end position="279"/>
    </location>
</feature>
<reference evidence="3 4" key="1">
    <citation type="submission" date="2019-02" db="EMBL/GenBank/DDBJ databases">
        <title>Deep-cultivation of Planctomycetes and their phenomic and genomic characterization uncovers novel biology.</title>
        <authorList>
            <person name="Wiegand S."/>
            <person name="Jogler M."/>
            <person name="Boedeker C."/>
            <person name="Pinto D."/>
            <person name="Vollmers J."/>
            <person name="Rivas-Marin E."/>
            <person name="Kohn T."/>
            <person name="Peeters S.H."/>
            <person name="Heuer A."/>
            <person name="Rast P."/>
            <person name="Oberbeckmann S."/>
            <person name="Bunk B."/>
            <person name="Jeske O."/>
            <person name="Meyerdierks A."/>
            <person name="Storesund J.E."/>
            <person name="Kallscheuer N."/>
            <person name="Luecker S."/>
            <person name="Lage O.M."/>
            <person name="Pohl T."/>
            <person name="Merkel B.J."/>
            <person name="Hornburger P."/>
            <person name="Mueller R.-W."/>
            <person name="Bruemmer F."/>
            <person name="Labrenz M."/>
            <person name="Spormann A.M."/>
            <person name="Op Den Camp H."/>
            <person name="Overmann J."/>
            <person name="Amann R."/>
            <person name="Jetten M.S.M."/>
            <person name="Mascher T."/>
            <person name="Medema M.H."/>
            <person name="Devos D.P."/>
            <person name="Kaster A.-K."/>
            <person name="Ovreas L."/>
            <person name="Rohde M."/>
            <person name="Galperin M.Y."/>
            <person name="Jogler C."/>
        </authorList>
    </citation>
    <scope>NUCLEOTIDE SEQUENCE [LARGE SCALE GENOMIC DNA]</scope>
    <source>
        <strain evidence="3 4">Poly41</strain>
    </source>
</reference>
<feature type="transmembrane region" description="Helical" evidence="1">
    <location>
        <begin position="94"/>
        <end position="115"/>
    </location>
</feature>
<gene>
    <name evidence="3" type="primary">mdoC_3</name>
    <name evidence="3" type="ORF">Poly41_59850</name>
</gene>
<feature type="transmembrane region" description="Helical" evidence="1">
    <location>
        <begin position="414"/>
        <end position="434"/>
    </location>
</feature>
<organism evidence="3 4">
    <name type="scientific">Novipirellula artificiosorum</name>
    <dbReference type="NCBI Taxonomy" id="2528016"/>
    <lineage>
        <taxon>Bacteria</taxon>
        <taxon>Pseudomonadati</taxon>
        <taxon>Planctomycetota</taxon>
        <taxon>Planctomycetia</taxon>
        <taxon>Pirellulales</taxon>
        <taxon>Pirellulaceae</taxon>
        <taxon>Novipirellula</taxon>
    </lineage>
</organism>
<feature type="transmembrane region" description="Helical" evidence="1">
    <location>
        <begin position="224"/>
        <end position="245"/>
    </location>
</feature>
<evidence type="ECO:0000313" key="4">
    <source>
        <dbReference type="Proteomes" id="UP000319143"/>
    </source>
</evidence>
<feature type="transmembrane region" description="Helical" evidence="1">
    <location>
        <begin position="54"/>
        <end position="74"/>
    </location>
</feature>
<keyword evidence="1" id="KW-0812">Transmembrane</keyword>
<dbReference type="EC" id="2.1.-.-" evidence="3"/>
<keyword evidence="1" id="KW-1133">Transmembrane helix</keyword>
<comment type="caution">
    <text evidence="3">The sequence shown here is derived from an EMBL/GenBank/DDBJ whole genome shotgun (WGS) entry which is preliminary data.</text>
</comment>
<dbReference type="GO" id="GO:0016747">
    <property type="term" value="F:acyltransferase activity, transferring groups other than amino-acyl groups"/>
    <property type="evidence" value="ECO:0007669"/>
    <property type="project" value="InterPro"/>
</dbReference>
<dbReference type="PANTHER" id="PTHR36927:SF1">
    <property type="entry name" value="MDO-LIKE PROTEIN"/>
    <property type="match status" value="1"/>
</dbReference>
<dbReference type="EMBL" id="SJPV01000015">
    <property type="protein sequence ID" value="TWU31750.1"/>
    <property type="molecule type" value="Genomic_DNA"/>
</dbReference>